<proteinExistence type="predicted"/>
<comment type="caution">
    <text evidence="1">The sequence shown here is derived from an EMBL/GenBank/DDBJ whole genome shotgun (WGS) entry which is preliminary data.</text>
</comment>
<evidence type="ECO:0000313" key="1">
    <source>
        <dbReference type="EMBL" id="MBP2243880.1"/>
    </source>
</evidence>
<reference evidence="1 2" key="1">
    <citation type="submission" date="2021-03" db="EMBL/GenBank/DDBJ databases">
        <title>Genomic Encyclopedia of Type Strains, Phase IV (KMG-IV): sequencing the most valuable type-strain genomes for metagenomic binning, comparative biology and taxonomic classification.</title>
        <authorList>
            <person name="Goeker M."/>
        </authorList>
    </citation>
    <scope>NUCLEOTIDE SEQUENCE [LARGE SCALE GENOMIC DNA]</scope>
    <source>
        <strain evidence="1 2">DSM 21292</strain>
    </source>
</reference>
<organism evidence="1 2">
    <name type="scientific">Paenibacillus xylanexedens</name>
    <dbReference type="NCBI Taxonomy" id="528191"/>
    <lineage>
        <taxon>Bacteria</taxon>
        <taxon>Bacillati</taxon>
        <taxon>Bacillota</taxon>
        <taxon>Bacilli</taxon>
        <taxon>Bacillales</taxon>
        <taxon>Paenibacillaceae</taxon>
        <taxon>Paenibacillus</taxon>
    </lineage>
</organism>
<name>A0ABS4RLV7_PAEXY</name>
<dbReference type="Proteomes" id="UP000810207">
    <property type="component" value="Unassembled WGS sequence"/>
</dbReference>
<evidence type="ECO:0000313" key="2">
    <source>
        <dbReference type="Proteomes" id="UP000810207"/>
    </source>
</evidence>
<sequence length="38" mass="4625">MHYKDYIADETVSYDFWRKLVIDYRKEKGIKVTKEAGK</sequence>
<protein>
    <submittedName>
        <fullName evidence="1">Uncharacterized protein</fullName>
    </submittedName>
</protein>
<gene>
    <name evidence="1" type="ORF">J2Z28_000490</name>
</gene>
<keyword evidence="2" id="KW-1185">Reference proteome</keyword>
<dbReference type="EMBL" id="JAGIKV010000002">
    <property type="protein sequence ID" value="MBP2243880.1"/>
    <property type="molecule type" value="Genomic_DNA"/>
</dbReference>
<accession>A0ABS4RLV7</accession>